<dbReference type="EMBL" id="CP038254">
    <property type="protein sequence ID" value="QBR84965.1"/>
    <property type="molecule type" value="Genomic_DNA"/>
</dbReference>
<gene>
    <name evidence="1" type="ORF">E3983_11750</name>
</gene>
<dbReference type="Pfam" id="PF11004">
    <property type="entry name" value="Kdo_hydroxy"/>
    <property type="match status" value="1"/>
</dbReference>
<accession>A0AAX1EIK0</accession>
<organism evidence="1 2">
    <name type="scientific">Legionella israelensis</name>
    <dbReference type="NCBI Taxonomy" id="454"/>
    <lineage>
        <taxon>Bacteria</taxon>
        <taxon>Pseudomonadati</taxon>
        <taxon>Pseudomonadota</taxon>
        <taxon>Gammaproteobacteria</taxon>
        <taxon>Legionellales</taxon>
        <taxon>Legionellaceae</taxon>
        <taxon>Legionella</taxon>
    </lineage>
</organism>
<reference evidence="1 2" key="1">
    <citation type="submission" date="2019-03" db="EMBL/GenBank/DDBJ databases">
        <title>Diverse conjugative elements silence natural transformation in Legionella species.</title>
        <authorList>
            <person name="Durieux I."/>
            <person name="Ginevra C."/>
            <person name="Attaiech L."/>
            <person name="Picq K."/>
            <person name="Juan P.A."/>
            <person name="Jarraud S."/>
            <person name="Charpentier X."/>
        </authorList>
    </citation>
    <scope>NUCLEOTIDE SEQUENCE [LARGE SCALE GENOMIC DNA]</scope>
    <source>
        <strain evidence="1 2">HL-0427-4011</strain>
    </source>
</reference>
<name>A0AAX1EIK0_9GAMM</name>
<dbReference type="InterPro" id="IPR021266">
    <property type="entry name" value="Kdo_hydroxlase"/>
</dbReference>
<dbReference type="RefSeq" id="WP_135061112.1">
    <property type="nucleotide sequence ID" value="NZ_CP038254.1"/>
</dbReference>
<dbReference type="Proteomes" id="UP000295517">
    <property type="component" value="Chromosome"/>
</dbReference>
<sequence>MNERLYTLKISHLNELNTEETKQAISSLESGKVIYLPNYPFTRQKDDAQLLSDKLLDGSHKNISFDYSRKKLGAFNALSDVANSKEALQQFMQRFAEFAKELVNQVCPHYKNALVWGRTSYRPAEIKNRHHLSKRKDDTRLHVDSFPGTPVYGHRILRVFSNINPVGESRVWNLGEPFSNVLSRFSNQIPAFSPLRSKFLYLIKATKKPRSAYDHYMINMHDLMKKDDEYQQTVPKNRVEFPPDSSWIVFTDHVSHAALSGQYVLEQTFYLPVEAMVDPEQSPLRHWEKIKASKLK</sequence>
<evidence type="ECO:0008006" key="3">
    <source>
        <dbReference type="Google" id="ProtNLM"/>
    </source>
</evidence>
<evidence type="ECO:0000313" key="1">
    <source>
        <dbReference type="EMBL" id="QBR84965.1"/>
    </source>
</evidence>
<proteinExistence type="predicted"/>
<evidence type="ECO:0000313" key="2">
    <source>
        <dbReference type="Proteomes" id="UP000295517"/>
    </source>
</evidence>
<dbReference type="AlphaFoldDB" id="A0AAX1EIK0"/>
<protein>
    <recommendedName>
        <fullName evidence="3">3-deoxy-D-manno-oct-2-ulosonic acid (Kdo) hydroxylase</fullName>
    </recommendedName>
</protein>